<organism evidence="1">
    <name type="scientific">bioreactor metagenome</name>
    <dbReference type="NCBI Taxonomy" id="1076179"/>
    <lineage>
        <taxon>unclassified sequences</taxon>
        <taxon>metagenomes</taxon>
        <taxon>ecological metagenomes</taxon>
    </lineage>
</organism>
<sequence>MNTKYSFMEAAPLICFIEEHKKDIIGKPICKVADITIERFSEEFEINGTTGETRPNGGDYFKTITVHIENGSRFYICGRDARDDGYLDVWDDSSRIF</sequence>
<dbReference type="AlphaFoldDB" id="A0A644ZL91"/>
<proteinExistence type="predicted"/>
<name>A0A644ZL91_9ZZZZ</name>
<evidence type="ECO:0000313" key="1">
    <source>
        <dbReference type="EMBL" id="MPM39463.1"/>
    </source>
</evidence>
<gene>
    <name evidence="1" type="ORF">SDC9_86096</name>
</gene>
<dbReference type="EMBL" id="VSSQ01008649">
    <property type="protein sequence ID" value="MPM39463.1"/>
    <property type="molecule type" value="Genomic_DNA"/>
</dbReference>
<protein>
    <submittedName>
        <fullName evidence="1">Uncharacterized protein</fullName>
    </submittedName>
</protein>
<reference evidence="1" key="1">
    <citation type="submission" date="2019-08" db="EMBL/GenBank/DDBJ databases">
        <authorList>
            <person name="Kucharzyk K."/>
            <person name="Murdoch R.W."/>
            <person name="Higgins S."/>
            <person name="Loffler F."/>
        </authorList>
    </citation>
    <scope>NUCLEOTIDE SEQUENCE</scope>
</reference>
<comment type="caution">
    <text evidence="1">The sequence shown here is derived from an EMBL/GenBank/DDBJ whole genome shotgun (WGS) entry which is preliminary data.</text>
</comment>
<accession>A0A644ZL91</accession>